<dbReference type="PROSITE" id="PS50977">
    <property type="entry name" value="HTH_TETR_2"/>
    <property type="match status" value="1"/>
</dbReference>
<reference evidence="6 7" key="1">
    <citation type="submission" date="2021-07" db="EMBL/GenBank/DDBJ databases">
        <title>Isolation and characterization of bacteria from a gold mining with a capacity of golden bioaccumulation.</title>
        <authorList>
            <person name="Yang X.J."/>
        </authorList>
    </citation>
    <scope>NUCLEOTIDE SEQUENCE [LARGE SCALE GENOMIC DNA]</scope>
    <source>
        <strain evidence="6 7">Au29</strain>
    </source>
</reference>
<gene>
    <name evidence="6" type="ORF">KWG56_14775</name>
</gene>
<keyword evidence="3" id="KW-0804">Transcription</keyword>
<feature type="DNA-binding region" description="H-T-H motif" evidence="4">
    <location>
        <begin position="32"/>
        <end position="51"/>
    </location>
</feature>
<evidence type="ECO:0000256" key="1">
    <source>
        <dbReference type="ARBA" id="ARBA00023015"/>
    </source>
</evidence>
<accession>A0ABX8THF2</accession>
<keyword evidence="7" id="KW-1185">Reference proteome</keyword>
<organism evidence="6 7">
    <name type="scientific">Brevundimonas nasdae</name>
    <dbReference type="NCBI Taxonomy" id="172043"/>
    <lineage>
        <taxon>Bacteria</taxon>
        <taxon>Pseudomonadati</taxon>
        <taxon>Pseudomonadota</taxon>
        <taxon>Alphaproteobacteria</taxon>
        <taxon>Caulobacterales</taxon>
        <taxon>Caulobacteraceae</taxon>
        <taxon>Brevundimonas</taxon>
    </lineage>
</organism>
<dbReference type="RefSeq" id="WP_219352713.1">
    <property type="nucleotide sequence ID" value="NZ_CBFGPT010000018.1"/>
</dbReference>
<dbReference type="EMBL" id="CP080034">
    <property type="protein sequence ID" value="QYC09820.1"/>
    <property type="molecule type" value="Genomic_DNA"/>
</dbReference>
<evidence type="ECO:0000256" key="3">
    <source>
        <dbReference type="ARBA" id="ARBA00023163"/>
    </source>
</evidence>
<evidence type="ECO:0000256" key="4">
    <source>
        <dbReference type="PROSITE-ProRule" id="PRU00335"/>
    </source>
</evidence>
<proteinExistence type="predicted"/>
<dbReference type="GeneID" id="94376550"/>
<keyword evidence="1" id="KW-0805">Transcription regulation</keyword>
<evidence type="ECO:0000256" key="2">
    <source>
        <dbReference type="ARBA" id="ARBA00023125"/>
    </source>
</evidence>
<dbReference type="InterPro" id="IPR001647">
    <property type="entry name" value="HTH_TetR"/>
</dbReference>
<name>A0ABX8THF2_9CAUL</name>
<dbReference type="Proteomes" id="UP000824334">
    <property type="component" value="Chromosome"/>
</dbReference>
<dbReference type="Pfam" id="PF00440">
    <property type="entry name" value="TetR_N"/>
    <property type="match status" value="1"/>
</dbReference>
<dbReference type="PANTHER" id="PTHR47506">
    <property type="entry name" value="TRANSCRIPTIONAL REGULATORY PROTEIN"/>
    <property type="match status" value="1"/>
</dbReference>
<feature type="domain" description="HTH tetR-type" evidence="5">
    <location>
        <begin position="9"/>
        <end position="69"/>
    </location>
</feature>
<evidence type="ECO:0000259" key="5">
    <source>
        <dbReference type="PROSITE" id="PS50977"/>
    </source>
</evidence>
<dbReference type="PANTHER" id="PTHR47506:SF6">
    <property type="entry name" value="HTH-TYPE TRANSCRIPTIONAL REPRESSOR NEMR"/>
    <property type="match status" value="1"/>
</dbReference>
<evidence type="ECO:0000313" key="6">
    <source>
        <dbReference type="EMBL" id="QYC09820.1"/>
    </source>
</evidence>
<sequence>MADEAEPVSDRRTMVVSAARDVFLRYGYGRTTMGDIAQAAGLTRPTLYLSFRDKESIFHAVIRAMVADRIAEIRLGVAERETLQDRLVFACETWVLGAYELVRDYPDAQDLFDLKVLPVRESHQAFEALIADIIRQPLADSRLDIPEHLFAAVISNAVKGFKDMAQDNAALCDQVKALAAVTAAGLRAPNRF</sequence>
<keyword evidence="2 4" id="KW-0238">DNA-binding</keyword>
<evidence type="ECO:0000313" key="7">
    <source>
        <dbReference type="Proteomes" id="UP000824334"/>
    </source>
</evidence>
<protein>
    <submittedName>
        <fullName evidence="6">TetR/AcrR family transcriptional regulator</fullName>
    </submittedName>
</protein>